<dbReference type="InterPro" id="IPR036390">
    <property type="entry name" value="WH_DNA-bd_sf"/>
</dbReference>
<sequence>MTVPADIDRPVETVERAIEIVEYLKTNGSAGVPEITEHLGCAKSTAHRHLKTLEANSFLIEEDDEYRLGIRFLDYGAVARDEYTLYQEAKPKVDELADVTDEKIWCAVEEHGRSIHIYGAQGKHSVQTYARIGHRNYLHQHAAGKAILAHLPDERIEEILDTYGLPARTPNTITSEEALWEEIGSIREQGYAFNLEESVQGLHAIGAPITDENDVAIGAISISGPANRLEGSLLRDELPTLLLGAVNEITINLAHI</sequence>
<organism evidence="6 7">
    <name type="scientific">Natronoarchaeum mannanilyticum</name>
    <dbReference type="NCBI Taxonomy" id="926360"/>
    <lineage>
        <taxon>Archaea</taxon>
        <taxon>Methanobacteriati</taxon>
        <taxon>Methanobacteriota</taxon>
        <taxon>Stenosarchaea group</taxon>
        <taxon>Halobacteria</taxon>
        <taxon>Halobacteriales</taxon>
        <taxon>Natronoarchaeaceae</taxon>
    </lineage>
</organism>
<proteinExistence type="predicted"/>
<dbReference type="GO" id="GO:0045892">
    <property type="term" value="P:negative regulation of DNA-templated transcription"/>
    <property type="evidence" value="ECO:0007669"/>
    <property type="project" value="TreeGrafter"/>
</dbReference>
<evidence type="ECO:0000256" key="3">
    <source>
        <dbReference type="ARBA" id="ARBA00023163"/>
    </source>
</evidence>
<dbReference type="PANTHER" id="PTHR30136">
    <property type="entry name" value="HELIX-TURN-HELIX TRANSCRIPTIONAL REGULATOR, ICLR FAMILY"/>
    <property type="match status" value="1"/>
</dbReference>
<dbReference type="GO" id="GO:0003700">
    <property type="term" value="F:DNA-binding transcription factor activity"/>
    <property type="evidence" value="ECO:0007669"/>
    <property type="project" value="TreeGrafter"/>
</dbReference>
<gene>
    <name evidence="6" type="ORF">GCM10009020_34570</name>
</gene>
<evidence type="ECO:0000313" key="6">
    <source>
        <dbReference type="EMBL" id="GAA0682412.1"/>
    </source>
</evidence>
<evidence type="ECO:0000256" key="2">
    <source>
        <dbReference type="ARBA" id="ARBA00023125"/>
    </source>
</evidence>
<evidence type="ECO:0000256" key="1">
    <source>
        <dbReference type="ARBA" id="ARBA00023015"/>
    </source>
</evidence>
<comment type="caution">
    <text evidence="6">The sequence shown here is derived from an EMBL/GenBank/DDBJ whole genome shotgun (WGS) entry which is preliminary data.</text>
</comment>
<evidence type="ECO:0000313" key="7">
    <source>
        <dbReference type="Proteomes" id="UP001500420"/>
    </source>
</evidence>
<feature type="domain" description="IclR-ED" evidence="5">
    <location>
        <begin position="71"/>
        <end position="255"/>
    </location>
</feature>
<dbReference type="InterPro" id="IPR036388">
    <property type="entry name" value="WH-like_DNA-bd_sf"/>
</dbReference>
<dbReference type="Proteomes" id="UP001500420">
    <property type="component" value="Unassembled WGS sequence"/>
</dbReference>
<dbReference type="InterPro" id="IPR014757">
    <property type="entry name" value="Tscrpt_reg_IclR_C"/>
</dbReference>
<dbReference type="Pfam" id="PF09339">
    <property type="entry name" value="HTH_IclR"/>
    <property type="match status" value="1"/>
</dbReference>
<dbReference type="SUPFAM" id="SSF46785">
    <property type="entry name" value="Winged helix' DNA-binding domain"/>
    <property type="match status" value="1"/>
</dbReference>
<dbReference type="SMART" id="SM00346">
    <property type="entry name" value="HTH_ICLR"/>
    <property type="match status" value="1"/>
</dbReference>
<keyword evidence="2" id="KW-0238">DNA-binding</keyword>
<dbReference type="InterPro" id="IPR050707">
    <property type="entry name" value="HTH_MetabolicPath_Reg"/>
</dbReference>
<dbReference type="PROSITE" id="PS51077">
    <property type="entry name" value="HTH_ICLR"/>
    <property type="match status" value="1"/>
</dbReference>
<dbReference type="RefSeq" id="WP_343775762.1">
    <property type="nucleotide sequence ID" value="NZ_BAAADV010000008.1"/>
</dbReference>
<dbReference type="Gene3D" id="3.30.450.40">
    <property type="match status" value="1"/>
</dbReference>
<dbReference type="InterPro" id="IPR029016">
    <property type="entry name" value="GAF-like_dom_sf"/>
</dbReference>
<evidence type="ECO:0000259" key="4">
    <source>
        <dbReference type="PROSITE" id="PS51077"/>
    </source>
</evidence>
<dbReference type="InterPro" id="IPR005471">
    <property type="entry name" value="Tscrpt_reg_IclR_N"/>
</dbReference>
<reference evidence="6 7" key="1">
    <citation type="journal article" date="2019" name="Int. J. Syst. Evol. Microbiol.">
        <title>The Global Catalogue of Microorganisms (GCM) 10K type strain sequencing project: providing services to taxonomists for standard genome sequencing and annotation.</title>
        <authorList>
            <consortium name="The Broad Institute Genomics Platform"/>
            <consortium name="The Broad Institute Genome Sequencing Center for Infectious Disease"/>
            <person name="Wu L."/>
            <person name="Ma J."/>
        </authorList>
    </citation>
    <scope>NUCLEOTIDE SEQUENCE [LARGE SCALE GENOMIC DNA]</scope>
    <source>
        <strain evidence="6 7">JCM 16328</strain>
    </source>
</reference>
<name>A0AAV3TEK0_9EURY</name>
<keyword evidence="7" id="KW-1185">Reference proteome</keyword>
<dbReference type="Pfam" id="PF01614">
    <property type="entry name" value="IclR_C"/>
    <property type="match status" value="1"/>
</dbReference>
<dbReference type="Gene3D" id="1.10.10.10">
    <property type="entry name" value="Winged helix-like DNA-binding domain superfamily/Winged helix DNA-binding domain"/>
    <property type="match status" value="1"/>
</dbReference>
<evidence type="ECO:0000259" key="5">
    <source>
        <dbReference type="PROSITE" id="PS51078"/>
    </source>
</evidence>
<accession>A0AAV3TEK0</accession>
<dbReference type="EMBL" id="BAAADV010000008">
    <property type="protein sequence ID" value="GAA0682412.1"/>
    <property type="molecule type" value="Genomic_DNA"/>
</dbReference>
<protein>
    <submittedName>
        <fullName evidence="6">IclR family transcriptional regulator</fullName>
    </submittedName>
</protein>
<dbReference type="SUPFAM" id="SSF55781">
    <property type="entry name" value="GAF domain-like"/>
    <property type="match status" value="1"/>
</dbReference>
<dbReference type="GO" id="GO:0003677">
    <property type="term" value="F:DNA binding"/>
    <property type="evidence" value="ECO:0007669"/>
    <property type="project" value="UniProtKB-KW"/>
</dbReference>
<feature type="domain" description="HTH iclR-type" evidence="4">
    <location>
        <begin position="11"/>
        <end position="70"/>
    </location>
</feature>
<keyword evidence="1" id="KW-0805">Transcription regulation</keyword>
<keyword evidence="3" id="KW-0804">Transcription</keyword>
<dbReference type="PANTHER" id="PTHR30136:SF35">
    <property type="entry name" value="HTH-TYPE TRANSCRIPTIONAL REGULATOR RV1719"/>
    <property type="match status" value="1"/>
</dbReference>
<dbReference type="PROSITE" id="PS51078">
    <property type="entry name" value="ICLR_ED"/>
    <property type="match status" value="1"/>
</dbReference>
<dbReference type="AlphaFoldDB" id="A0AAV3TEK0"/>